<evidence type="ECO:0000256" key="1">
    <source>
        <dbReference type="ARBA" id="ARBA00005495"/>
    </source>
</evidence>
<evidence type="ECO:0000256" key="3">
    <source>
        <dbReference type="ARBA" id="ARBA00022833"/>
    </source>
</evidence>
<sequence>MTNAKRTYTWRCGCGDLTFKIRGEPALNMNCHCHSCVAYARFVDAQSEKIGGDGKGTSILSEGDGVAMACFWPDQVKITRDLASGRLNFVKVGHDGKPRRSYAKCCGTAMMGAEPRMWALNRNCIFEEDADSSGDDVLRRYEPEDKVCNVMKKHAFDPEKVPEPSADTVGFGDMVTFFGVLMNPLGKKIEKDVLETFRPSAESTVEVVPITWE</sequence>
<dbReference type="SUPFAM" id="SSF51316">
    <property type="entry name" value="Mss4-like"/>
    <property type="match status" value="1"/>
</dbReference>
<organism evidence="5">
    <name type="scientific">Pseudictyota dubia</name>
    <dbReference type="NCBI Taxonomy" id="2749911"/>
    <lineage>
        <taxon>Eukaryota</taxon>
        <taxon>Sar</taxon>
        <taxon>Stramenopiles</taxon>
        <taxon>Ochrophyta</taxon>
        <taxon>Bacillariophyta</taxon>
        <taxon>Mediophyceae</taxon>
        <taxon>Biddulphiophycidae</taxon>
        <taxon>Eupodiscales</taxon>
        <taxon>Odontellaceae</taxon>
        <taxon>Pseudictyota</taxon>
    </lineage>
</organism>
<comment type="similarity">
    <text evidence="1">Belongs to the Gfa family.</text>
</comment>
<dbReference type="InterPro" id="IPR006913">
    <property type="entry name" value="CENP-V/GFA"/>
</dbReference>
<keyword evidence="3" id="KW-0862">Zinc</keyword>
<dbReference type="Pfam" id="PF04828">
    <property type="entry name" value="GFA"/>
    <property type="match status" value="1"/>
</dbReference>
<dbReference type="Gene3D" id="3.90.1590.10">
    <property type="entry name" value="glutathione-dependent formaldehyde- activating enzyme (gfa)"/>
    <property type="match status" value="1"/>
</dbReference>
<protein>
    <recommendedName>
        <fullName evidence="4">CENP-V/GFA domain-containing protein</fullName>
    </recommendedName>
</protein>
<dbReference type="AlphaFoldDB" id="A0A7R9Z569"/>
<feature type="domain" description="CENP-V/GFA" evidence="4">
    <location>
        <begin position="7"/>
        <end position="37"/>
    </location>
</feature>
<dbReference type="GO" id="GO:0016846">
    <property type="term" value="F:carbon-sulfur lyase activity"/>
    <property type="evidence" value="ECO:0007669"/>
    <property type="project" value="InterPro"/>
</dbReference>
<dbReference type="EMBL" id="HBED01014857">
    <property type="protein sequence ID" value="CAD8305311.1"/>
    <property type="molecule type" value="Transcribed_RNA"/>
</dbReference>
<name>A0A7R9Z569_9STRA</name>
<gene>
    <name evidence="5" type="ORF">TDUB1175_LOCUS7352</name>
</gene>
<dbReference type="GO" id="GO:0046872">
    <property type="term" value="F:metal ion binding"/>
    <property type="evidence" value="ECO:0007669"/>
    <property type="project" value="UniProtKB-KW"/>
</dbReference>
<proteinExistence type="inferred from homology"/>
<evidence type="ECO:0000256" key="2">
    <source>
        <dbReference type="ARBA" id="ARBA00022723"/>
    </source>
</evidence>
<keyword evidence="2" id="KW-0479">Metal-binding</keyword>
<accession>A0A7R9Z569</accession>
<evidence type="ECO:0000313" key="5">
    <source>
        <dbReference type="EMBL" id="CAD8305311.1"/>
    </source>
</evidence>
<evidence type="ECO:0000259" key="4">
    <source>
        <dbReference type="Pfam" id="PF04828"/>
    </source>
</evidence>
<dbReference type="InterPro" id="IPR011057">
    <property type="entry name" value="Mss4-like_sf"/>
</dbReference>
<reference evidence="5" key="1">
    <citation type="submission" date="2021-01" db="EMBL/GenBank/DDBJ databases">
        <authorList>
            <person name="Corre E."/>
            <person name="Pelletier E."/>
            <person name="Niang G."/>
            <person name="Scheremetjew M."/>
            <person name="Finn R."/>
            <person name="Kale V."/>
            <person name="Holt S."/>
            <person name="Cochrane G."/>
            <person name="Meng A."/>
            <person name="Brown T."/>
            <person name="Cohen L."/>
        </authorList>
    </citation>
    <scope>NUCLEOTIDE SEQUENCE</scope>
    <source>
        <strain evidence="5">CCMP147</strain>
    </source>
</reference>